<organism evidence="16 17">
    <name type="scientific">Candidozyma haemuli</name>
    <dbReference type="NCBI Taxonomy" id="45357"/>
    <lineage>
        <taxon>Eukaryota</taxon>
        <taxon>Fungi</taxon>
        <taxon>Dikarya</taxon>
        <taxon>Ascomycota</taxon>
        <taxon>Saccharomycotina</taxon>
        <taxon>Pichiomycetes</taxon>
        <taxon>Metschnikowiaceae</taxon>
        <taxon>Candidozyma</taxon>
    </lineage>
</organism>
<dbReference type="SMART" id="SM00369">
    <property type="entry name" value="LRR_TYP"/>
    <property type="match status" value="3"/>
</dbReference>
<dbReference type="InterPro" id="IPR050288">
    <property type="entry name" value="Cellulose_deg_GH3"/>
</dbReference>
<feature type="compositionally biased region" description="Basic and acidic residues" evidence="14">
    <location>
        <begin position="506"/>
        <end position="516"/>
    </location>
</feature>
<dbReference type="SUPFAM" id="SSF52279">
    <property type="entry name" value="Beta-D-glucan exohydrolase, C-terminal domain"/>
    <property type="match status" value="1"/>
</dbReference>
<dbReference type="SUPFAM" id="SSF51445">
    <property type="entry name" value="(Trans)glycosidases"/>
    <property type="match status" value="1"/>
</dbReference>
<evidence type="ECO:0000256" key="13">
    <source>
        <dbReference type="SAM" id="Coils"/>
    </source>
</evidence>
<dbReference type="EMBL" id="CP076661">
    <property type="protein sequence ID" value="QWU85892.1"/>
    <property type="molecule type" value="Genomic_DNA"/>
</dbReference>
<proteinExistence type="inferred from homology"/>
<evidence type="ECO:0000256" key="1">
    <source>
        <dbReference type="ARBA" id="ARBA00000448"/>
    </source>
</evidence>
<dbReference type="InterPro" id="IPR032675">
    <property type="entry name" value="LRR_dom_sf"/>
</dbReference>
<dbReference type="PANTHER" id="PTHR42715">
    <property type="entry name" value="BETA-GLUCOSIDASE"/>
    <property type="match status" value="1"/>
</dbReference>
<evidence type="ECO:0000259" key="15">
    <source>
        <dbReference type="SMART" id="SM01217"/>
    </source>
</evidence>
<dbReference type="PROSITE" id="PS00775">
    <property type="entry name" value="GLYCOSYL_HYDROL_F3"/>
    <property type="match status" value="1"/>
</dbReference>
<name>A0ABX8HZ47_9ASCO</name>
<dbReference type="Gene3D" id="3.20.20.300">
    <property type="entry name" value="Glycoside hydrolase, family 3, N-terminal domain"/>
    <property type="match status" value="1"/>
</dbReference>
<dbReference type="InterPro" id="IPR036962">
    <property type="entry name" value="Glyco_hydro_3_N_sf"/>
</dbReference>
<evidence type="ECO:0000256" key="3">
    <source>
        <dbReference type="ARBA" id="ARBA00005336"/>
    </source>
</evidence>
<dbReference type="PROSITE" id="PS51450">
    <property type="entry name" value="LRR"/>
    <property type="match status" value="3"/>
</dbReference>
<evidence type="ECO:0000256" key="7">
    <source>
        <dbReference type="ARBA" id="ARBA00022801"/>
    </source>
</evidence>
<keyword evidence="9 12" id="KW-0119">Carbohydrate metabolism</keyword>
<dbReference type="InterPro" id="IPR003591">
    <property type="entry name" value="Leu-rich_rpt_typical-subtyp"/>
</dbReference>
<feature type="compositionally biased region" description="Polar residues" evidence="14">
    <location>
        <begin position="570"/>
        <end position="580"/>
    </location>
</feature>
<dbReference type="InterPro" id="IPR017853">
    <property type="entry name" value="GH"/>
</dbReference>
<feature type="compositionally biased region" description="Polar residues" evidence="14">
    <location>
        <begin position="519"/>
        <end position="540"/>
    </location>
</feature>
<feature type="compositionally biased region" description="Basic and acidic residues" evidence="14">
    <location>
        <begin position="250"/>
        <end position="264"/>
    </location>
</feature>
<dbReference type="PANTHER" id="PTHR42715:SF2">
    <property type="entry name" value="BETA-GLUCOSIDASE F-RELATED"/>
    <property type="match status" value="1"/>
</dbReference>
<evidence type="ECO:0000256" key="11">
    <source>
        <dbReference type="ARBA" id="ARBA00023326"/>
    </source>
</evidence>
<keyword evidence="11 12" id="KW-0624">Polysaccharide degradation</keyword>
<dbReference type="InterPro" id="IPR036881">
    <property type="entry name" value="Glyco_hydro_3_C_sf"/>
</dbReference>
<dbReference type="InterPro" id="IPR019800">
    <property type="entry name" value="Glyco_hydro_3_AS"/>
</dbReference>
<keyword evidence="17" id="KW-1185">Reference proteome</keyword>
<keyword evidence="10 12" id="KW-0326">Glycosidase</keyword>
<keyword evidence="5" id="KW-0433">Leucine-rich repeat</keyword>
<keyword evidence="8" id="KW-0136">Cellulose degradation</keyword>
<dbReference type="InterPro" id="IPR001764">
    <property type="entry name" value="Glyco_hydro_3_N"/>
</dbReference>
<feature type="domain" description="Fibronectin type III-like" evidence="15">
    <location>
        <begin position="1434"/>
        <end position="1504"/>
    </location>
</feature>
<protein>
    <recommendedName>
        <fullName evidence="4 12">beta-glucosidase</fullName>
        <ecNumber evidence="4 12">3.2.1.21</ecNumber>
    </recommendedName>
</protein>
<sequence length="2049" mass="231680">MGNFGNDSSIEGDVYVQRLATYIRKNEEALANGLLCFSKSRGSSKVKPLRMTFTIHHLYYITERIDNSSLGVDVGPLNIKLDTPNHEPTFISFMANNARTQRQFESDARSITSINSVKSIVSSASVYWRSFSFSKDPKIIQRDIKYLYSSFTKIPCLILSPKTKIYSISGYEEYPCDTSVPLKMFKNLQVLELVEYEPNELFGWHVLSEQLRILIIRNSKVSDLASILFALVVDDENGRSSFSNSRQSKRHEPPFLHDTAETGPHKHHHPRRERAFTASASVPSHRDSFLADSTFPSSTDLAFTASAHSLEREYAALPESKWFYLRQLTVSEGSITSIPAFVFKPLTNLVKLNLANNLLEELPPGLDQLTNVKYLNFADNYITSLHNLPANLKNLTTLSLNNNKITNIDGIEKMESLEKIDLRRNKLGSIAHLRPLINLFKIEGSKLGNIFVSSNPLPKTYRADLFNLFNGVRSPNNMKIDDSRPGYFENALLLDREEAVRKLRKFLEPDAPETKSKSARGSTTATSANGTITPKTPDSPTTHRHTQSIGNASDLAQSVRSLDIKGLELSTVQQKHSSQITTKSTKTPMTPPVAAAEEGASPLNTKTPLQNNQNLNNQSQYSTSKFSSMTRHSFSPPMLHPNGSAATLKSSTTLSRIDLESTGVNNPAPNVITPVQVQVEALGGRIENHWERAYDKARKLVDRMSITEKVNLTTGSGWGSGPCVGNTGSVPRLGIPALCLQDGPNGVRFTDFVTHFPSGLAAASSFNKELIYKRGKAIGREHKAKGVHIALGPSIGPMGLKAKGGRNWESFGSDPYLQGVLGAATVKGIQEEGVVAVAKHLVGNEQEHFRQVGEWDHGDYDRLDSSISANIGDRAMHEVYLWPFADVVKAGVGGVMCGYNMVNNTYACENSYLLNYLLKEELGFQGFVVSDWGAQHSGVTSALSGLDMTMPGEVFDDWLGGKAYWGPLLTRAIYNQTIPQERLNDMASRILAPFFAMKSIQLPSEEEIPNFSSWTHHTYGQQFPYQHYGAIVQQNWHVDARSEINDEIGLELARQAVVLLKNKNRHLPINKDDGVRRLLVAGLAGGNDPNGFNCRDQKCTDGTLTSGWGSAAVNNPWVITAQEAISKKARERGITLDISEDNWDLERTEELADFADMTIVVVNSASGEGYIDVDCNYGDRNNVTLWHNGDELIERVTCHCKRVVVVVNAVGPVNMEKWIEHDHVVAVLFVPPTGQFVGAAIAEVLFGEVNPSGKLPFTIARKNSHYVDIRDSLGDCVDPQDNFERGVYLDYRFFEKHTIRPRFEFGHGLSYTKFSVSDLDICEINPPAEYLPCPPDYLPLSKTIQDDVCDPEDALFPHDEMDPVPGVIYPYLYSENIRSLEDDDCYDYPKGYDPDQKCEAPLAGGASGGNSALWETLYKVSAKVTNEGSMAGNYVAQLYIEFPSTIVASPPKVLRGFDKIFLQPNECGDVEFDVKHRDLSIWDADSQQWIIQTGTYKLYVSTSSRKTNMVSSNPLGEKYARFRALNPRSVRPISPVRSSSPVKGTRSLSRKYDEYLRNRPSAPRLAEPEQGYTARKLESPIKLLREPTTYARRLSRLNRDLSPPKRSWEKPEALGITKNRSWADKKEKATRKSRSDQGGVFSRLRSFLSKMSSTDDQEYRQLSESAGLIKHELPVETPKRHVQIDQSLFQRRYPTWDKGNEVDEVDEEVKRAKAREEVKTLKDRIVELESLLSQEQSKAADTKDELQRKLYLATQDHEATIHSLKQELKELEFRASRRYKELERSKLNELRDEVLRENESFLMQQNARDQSLKRREESLEARSQELEKRRIDLEKREIDIKSKEEYLKAAEAKLTARQLEQAATETKNPLEEIKAKLRENESDMKKFREIVNTVIEDTRSYKDHNLSFRLHNLIEPLNTTDEVLSSKWETLFEDYGEYFRAFDSEMPEKQRRENYNPKSLEKIEVNFNQLQEEFKDKIDKRRLRIYHLDRLIKRSWVRRYDFDIVKAERIAQYLKTRATLYRKQKLDHELLEKFAQLHSSLKAIQAAVV</sequence>
<evidence type="ECO:0000313" key="16">
    <source>
        <dbReference type="EMBL" id="QWU85892.1"/>
    </source>
</evidence>
<comment type="catalytic activity">
    <reaction evidence="1 12">
        <text>Hydrolysis of terminal, non-reducing beta-D-glucosyl residues with release of beta-D-glucose.</text>
        <dbReference type="EC" id="3.2.1.21"/>
    </reaction>
</comment>
<reference evidence="16 17" key="1">
    <citation type="submission" date="2021-06" db="EMBL/GenBank/DDBJ databases">
        <title>Candida outbreak in Lebanon.</title>
        <authorList>
            <person name="Finianos M."/>
        </authorList>
    </citation>
    <scope>NUCLEOTIDE SEQUENCE [LARGE SCALE GENOMIC DNA]</scope>
    <source>
        <strain evidence="16">CA3LBN</strain>
    </source>
</reference>
<dbReference type="EC" id="3.2.1.21" evidence="4 12"/>
<dbReference type="Pfam" id="PF01915">
    <property type="entry name" value="Glyco_hydro_3_C"/>
    <property type="match status" value="1"/>
</dbReference>
<dbReference type="Proteomes" id="UP000825434">
    <property type="component" value="Chromosome 1"/>
</dbReference>
<evidence type="ECO:0000256" key="14">
    <source>
        <dbReference type="SAM" id="MobiDB-lite"/>
    </source>
</evidence>
<evidence type="ECO:0000256" key="2">
    <source>
        <dbReference type="ARBA" id="ARBA00004987"/>
    </source>
</evidence>
<evidence type="ECO:0000256" key="5">
    <source>
        <dbReference type="ARBA" id="ARBA00022614"/>
    </source>
</evidence>
<dbReference type="PRINTS" id="PR00133">
    <property type="entry name" value="GLHYDRLASE3"/>
</dbReference>
<feature type="region of interest" description="Disordered" evidence="14">
    <location>
        <begin position="570"/>
        <end position="646"/>
    </location>
</feature>
<comment type="similarity">
    <text evidence="3 12">Belongs to the glycosyl hydrolase 3 family.</text>
</comment>
<dbReference type="Gene3D" id="3.80.10.10">
    <property type="entry name" value="Ribonuclease Inhibitor"/>
    <property type="match status" value="2"/>
</dbReference>
<evidence type="ECO:0000256" key="12">
    <source>
        <dbReference type="RuleBase" id="RU361161"/>
    </source>
</evidence>
<accession>A0ABX8HZ47</accession>
<evidence type="ECO:0000256" key="6">
    <source>
        <dbReference type="ARBA" id="ARBA00022737"/>
    </source>
</evidence>
<feature type="compositionally biased region" description="Low complexity" evidence="14">
    <location>
        <begin position="603"/>
        <end position="624"/>
    </location>
</feature>
<dbReference type="InterPro" id="IPR013783">
    <property type="entry name" value="Ig-like_fold"/>
</dbReference>
<comment type="pathway">
    <text evidence="2 12">Glycan metabolism; cellulose degradation.</text>
</comment>
<dbReference type="Gene3D" id="3.40.50.1700">
    <property type="entry name" value="Glycoside hydrolase family 3 C-terminal domain"/>
    <property type="match status" value="1"/>
</dbReference>
<evidence type="ECO:0000313" key="17">
    <source>
        <dbReference type="Proteomes" id="UP000825434"/>
    </source>
</evidence>
<dbReference type="Pfam" id="PF14310">
    <property type="entry name" value="Fn3-like"/>
    <property type="match status" value="1"/>
</dbReference>
<dbReference type="InterPro" id="IPR002772">
    <property type="entry name" value="Glyco_hydro_3_C"/>
</dbReference>
<dbReference type="Gene3D" id="2.60.40.10">
    <property type="entry name" value="Immunoglobulins"/>
    <property type="match status" value="1"/>
</dbReference>
<evidence type="ECO:0000256" key="10">
    <source>
        <dbReference type="ARBA" id="ARBA00023295"/>
    </source>
</evidence>
<dbReference type="InterPro" id="IPR001611">
    <property type="entry name" value="Leu-rich_rpt"/>
</dbReference>
<gene>
    <name evidence="16" type="ORF">CA3LBN_000110</name>
</gene>
<evidence type="ECO:0000256" key="4">
    <source>
        <dbReference type="ARBA" id="ARBA00012744"/>
    </source>
</evidence>
<evidence type="ECO:0000256" key="8">
    <source>
        <dbReference type="ARBA" id="ARBA00023001"/>
    </source>
</evidence>
<dbReference type="Pfam" id="PF12799">
    <property type="entry name" value="LRR_4"/>
    <property type="match status" value="1"/>
</dbReference>
<dbReference type="Pfam" id="PF13855">
    <property type="entry name" value="LRR_8"/>
    <property type="match status" value="1"/>
</dbReference>
<dbReference type="Pfam" id="PF00933">
    <property type="entry name" value="Glyco_hydro_3"/>
    <property type="match status" value="1"/>
</dbReference>
<feature type="coiled-coil region" evidence="13">
    <location>
        <begin position="1704"/>
        <end position="1785"/>
    </location>
</feature>
<dbReference type="SMART" id="SM01217">
    <property type="entry name" value="Fn3_like"/>
    <property type="match status" value="1"/>
</dbReference>
<keyword evidence="13" id="KW-0175">Coiled coil</keyword>
<keyword evidence="7 12" id="KW-0378">Hydrolase</keyword>
<dbReference type="SMART" id="SM00365">
    <property type="entry name" value="LRR_SD22"/>
    <property type="match status" value="3"/>
</dbReference>
<feature type="region of interest" description="Disordered" evidence="14">
    <location>
        <begin position="506"/>
        <end position="551"/>
    </location>
</feature>
<feature type="coiled-coil region" evidence="13">
    <location>
        <begin position="1809"/>
        <end position="1890"/>
    </location>
</feature>
<dbReference type="InterPro" id="IPR026891">
    <property type="entry name" value="Fn3-like"/>
</dbReference>
<feature type="region of interest" description="Disordered" evidence="14">
    <location>
        <begin position="238"/>
        <end position="281"/>
    </location>
</feature>
<evidence type="ECO:0000256" key="9">
    <source>
        <dbReference type="ARBA" id="ARBA00023277"/>
    </source>
</evidence>
<dbReference type="SUPFAM" id="SSF52047">
    <property type="entry name" value="RNI-like"/>
    <property type="match status" value="1"/>
</dbReference>
<dbReference type="InterPro" id="IPR025875">
    <property type="entry name" value="Leu-rich_rpt_4"/>
</dbReference>
<keyword evidence="6" id="KW-0677">Repeat</keyword>